<keyword evidence="2" id="KW-1185">Reference proteome</keyword>
<gene>
    <name evidence="1" type="ORF">K444DRAFT_611195</name>
</gene>
<evidence type="ECO:0000313" key="1">
    <source>
        <dbReference type="EMBL" id="PMD61980.1"/>
    </source>
</evidence>
<dbReference type="RefSeq" id="XP_024738884.1">
    <property type="nucleotide sequence ID" value="XM_024879900.1"/>
</dbReference>
<proteinExistence type="predicted"/>
<organism evidence="1 2">
    <name type="scientific">Hyaloscypha bicolor E</name>
    <dbReference type="NCBI Taxonomy" id="1095630"/>
    <lineage>
        <taxon>Eukaryota</taxon>
        <taxon>Fungi</taxon>
        <taxon>Dikarya</taxon>
        <taxon>Ascomycota</taxon>
        <taxon>Pezizomycotina</taxon>
        <taxon>Leotiomycetes</taxon>
        <taxon>Helotiales</taxon>
        <taxon>Hyaloscyphaceae</taxon>
        <taxon>Hyaloscypha</taxon>
        <taxon>Hyaloscypha bicolor</taxon>
    </lineage>
</organism>
<dbReference type="GeneID" id="36587977"/>
<dbReference type="AlphaFoldDB" id="A0A2J6TG48"/>
<sequence>MLAALQATGSCCSLAPMARANLTLLQCYLGIPGVVGIGVPLIGTPQNYSGQGPA</sequence>
<dbReference type="EMBL" id="KZ613785">
    <property type="protein sequence ID" value="PMD61980.1"/>
    <property type="molecule type" value="Genomic_DNA"/>
</dbReference>
<protein>
    <submittedName>
        <fullName evidence="1">Uncharacterized protein</fullName>
    </submittedName>
</protein>
<accession>A0A2J6TG48</accession>
<dbReference type="InParanoid" id="A0A2J6TG48"/>
<feature type="non-terminal residue" evidence="1">
    <location>
        <position position="54"/>
    </location>
</feature>
<reference evidence="1 2" key="1">
    <citation type="submission" date="2016-04" db="EMBL/GenBank/DDBJ databases">
        <title>A degradative enzymes factory behind the ericoid mycorrhizal symbiosis.</title>
        <authorList>
            <consortium name="DOE Joint Genome Institute"/>
            <person name="Martino E."/>
            <person name="Morin E."/>
            <person name="Grelet G."/>
            <person name="Kuo A."/>
            <person name="Kohler A."/>
            <person name="Daghino S."/>
            <person name="Barry K."/>
            <person name="Choi C."/>
            <person name="Cichocki N."/>
            <person name="Clum A."/>
            <person name="Copeland A."/>
            <person name="Hainaut M."/>
            <person name="Haridas S."/>
            <person name="Labutti K."/>
            <person name="Lindquist E."/>
            <person name="Lipzen A."/>
            <person name="Khouja H.-R."/>
            <person name="Murat C."/>
            <person name="Ohm R."/>
            <person name="Olson A."/>
            <person name="Spatafora J."/>
            <person name="Veneault-Fourrey C."/>
            <person name="Henrissat B."/>
            <person name="Grigoriev I."/>
            <person name="Martin F."/>
            <person name="Perotto S."/>
        </authorList>
    </citation>
    <scope>NUCLEOTIDE SEQUENCE [LARGE SCALE GENOMIC DNA]</scope>
    <source>
        <strain evidence="1 2">E</strain>
    </source>
</reference>
<dbReference type="Proteomes" id="UP000235371">
    <property type="component" value="Unassembled WGS sequence"/>
</dbReference>
<name>A0A2J6TG48_9HELO</name>
<evidence type="ECO:0000313" key="2">
    <source>
        <dbReference type="Proteomes" id="UP000235371"/>
    </source>
</evidence>